<feature type="domain" description="K Homology" evidence="6">
    <location>
        <begin position="307"/>
        <end position="378"/>
    </location>
</feature>
<protein>
    <submittedName>
        <fullName evidence="7">DgyrCDS2341</fullName>
    </submittedName>
</protein>
<comment type="subcellular location">
    <subcellularLocation>
        <location evidence="1">Cytoplasm</location>
        <location evidence="1">Stress granule</location>
    </subcellularLocation>
    <subcellularLocation>
        <location evidence="3">Synapse</location>
    </subcellularLocation>
</comment>
<evidence type="ECO:0000313" key="7">
    <source>
        <dbReference type="EMBL" id="CAD5113150.1"/>
    </source>
</evidence>
<dbReference type="PANTHER" id="PTHR10603">
    <property type="entry name" value="FRAGILE X MENTAL RETARDATION SYNDROME-RELATED PROTEIN"/>
    <property type="match status" value="1"/>
</dbReference>
<feature type="compositionally biased region" description="Basic and acidic residues" evidence="5">
    <location>
        <begin position="494"/>
        <end position="510"/>
    </location>
</feature>
<dbReference type="CDD" id="cd22427">
    <property type="entry name" value="KH_I_FMR1_FXR_rpt3"/>
    <property type="match status" value="1"/>
</dbReference>
<feature type="compositionally biased region" description="Polar residues" evidence="5">
    <location>
        <begin position="511"/>
        <end position="522"/>
    </location>
</feature>
<dbReference type="Gene3D" id="3.30.1370.10">
    <property type="entry name" value="K Homology domain, type 1"/>
    <property type="match status" value="2"/>
</dbReference>
<evidence type="ECO:0000256" key="4">
    <source>
        <dbReference type="PROSITE-ProRule" id="PRU00117"/>
    </source>
</evidence>
<comment type="caution">
    <text evidence="7">The sequence shown here is derived from an EMBL/GenBank/DDBJ whole genome shotgun (WGS) entry which is preliminary data.</text>
</comment>
<evidence type="ECO:0000313" key="8">
    <source>
        <dbReference type="Proteomes" id="UP000549394"/>
    </source>
</evidence>
<feature type="domain" description="K Homology" evidence="6">
    <location>
        <begin position="241"/>
        <end position="306"/>
    </location>
</feature>
<dbReference type="GO" id="GO:0043005">
    <property type="term" value="C:neuron projection"/>
    <property type="evidence" value="ECO:0007669"/>
    <property type="project" value="TreeGrafter"/>
</dbReference>
<keyword evidence="2" id="KW-0770">Synapse</keyword>
<feature type="region of interest" description="Disordered" evidence="5">
    <location>
        <begin position="404"/>
        <end position="580"/>
    </location>
</feature>
<dbReference type="Pfam" id="PF00013">
    <property type="entry name" value="KH_1"/>
    <property type="match status" value="2"/>
</dbReference>
<sequence length="580" mass="65264">MSTSVEFADFRFRSRHAYFGKMEDSNVPVEIWAENGQYYFEALLCNVYQTEVGVRLKSGCEEKRYPFKDVSLPQSGNSSGEVKENDEIEIKGEIEQDGVTLKVWRKGRVRFIKGDFVAFELSGSNDNDVVPFERIRSAELKNQHVTKNSFNISFFDVPDNLVLAFRDNSALNDFKMAGPCVLSYDGHGQKLKVITVDKQIHDRLQMMSDLCMRNVRQKLILRQKAEEAQKKLENQRQSYRAPFTKEFTVQSDLMGLAIGTHGANIQKARQIDGITGIELDEQQFRISGSTAEAVQQARNILEFCQETLPVARAIIPKVIGKNGRNIQEIVDKSGVVRVKIEGDNERQDDAQTEMVPFIFIGTRESITNAKLLLDCHIKHLQEVEKIRNENQGLFQQLKQLSIDPRPGSGYYSAGSDYERGWKGRGRPHRRGWSEDNSDRLGYQTDVPNDRPRRGRGRGRGRGSSAFHTGSQPIINNTDKHGGRRRRTDEDDTLLDNKEEVSSVTSQDKESTSSQDGVVTTSHGRGNNRGRGQGRKVLGRGINRGRSNDKIPPSGRKKESGNGDTTAHNGGRRAVVNGTDN</sequence>
<dbReference type="AlphaFoldDB" id="A0A7I8VA61"/>
<dbReference type="InterPro" id="IPR004087">
    <property type="entry name" value="KH_dom"/>
</dbReference>
<name>A0A7I8VA61_9ANNE</name>
<feature type="compositionally biased region" description="Basic residues" evidence="5">
    <location>
        <begin position="525"/>
        <end position="537"/>
    </location>
</feature>
<dbReference type="FunFam" id="3.30.1370.10:FF:000054">
    <property type="entry name" value="Fragile X mental retardation protein 1"/>
    <property type="match status" value="1"/>
</dbReference>
<dbReference type="EMBL" id="CAJFCJ010000003">
    <property type="protein sequence ID" value="CAD5113150.1"/>
    <property type="molecule type" value="Genomic_DNA"/>
</dbReference>
<dbReference type="GO" id="GO:0048513">
    <property type="term" value="P:animal organ development"/>
    <property type="evidence" value="ECO:0007669"/>
    <property type="project" value="TreeGrafter"/>
</dbReference>
<proteinExistence type="predicted"/>
<dbReference type="Proteomes" id="UP000549394">
    <property type="component" value="Unassembled WGS sequence"/>
</dbReference>
<gene>
    <name evidence="7" type="ORF">DGYR_LOCUS2186</name>
</gene>
<reference evidence="7 8" key="1">
    <citation type="submission" date="2020-08" db="EMBL/GenBank/DDBJ databases">
        <authorList>
            <person name="Hejnol A."/>
        </authorList>
    </citation>
    <scope>NUCLEOTIDE SEQUENCE [LARGE SCALE GENOMIC DNA]</scope>
</reference>
<dbReference type="GO" id="GO:0098793">
    <property type="term" value="C:presynapse"/>
    <property type="evidence" value="ECO:0007669"/>
    <property type="project" value="GOC"/>
</dbReference>
<dbReference type="PANTHER" id="PTHR10603:SF7">
    <property type="entry name" value="FRAGILE X MESSENGER RIBONUCLEOPROTEIN 1 HOMOLOG"/>
    <property type="match status" value="1"/>
</dbReference>
<evidence type="ECO:0000256" key="3">
    <source>
        <dbReference type="ARBA" id="ARBA00034103"/>
    </source>
</evidence>
<dbReference type="Gene3D" id="2.30.30.140">
    <property type="match status" value="1"/>
</dbReference>
<dbReference type="GO" id="GO:0010494">
    <property type="term" value="C:cytoplasmic stress granule"/>
    <property type="evidence" value="ECO:0007669"/>
    <property type="project" value="UniProtKB-SubCell"/>
</dbReference>
<dbReference type="Pfam" id="PF17904">
    <property type="entry name" value="KH_9"/>
    <property type="match status" value="1"/>
</dbReference>
<dbReference type="InterPro" id="IPR004088">
    <property type="entry name" value="KH_dom_type_1"/>
</dbReference>
<evidence type="ECO:0000256" key="5">
    <source>
        <dbReference type="SAM" id="MobiDB-lite"/>
    </source>
</evidence>
<keyword evidence="4" id="KW-0694">RNA-binding</keyword>
<keyword evidence="8" id="KW-1185">Reference proteome</keyword>
<evidence type="ECO:0000256" key="2">
    <source>
        <dbReference type="ARBA" id="ARBA00023018"/>
    </source>
</evidence>
<evidence type="ECO:0000259" key="6">
    <source>
        <dbReference type="SMART" id="SM00322"/>
    </source>
</evidence>
<dbReference type="GO" id="GO:0048170">
    <property type="term" value="P:positive regulation of long-term neuronal synaptic plasticity"/>
    <property type="evidence" value="ECO:0007669"/>
    <property type="project" value="TreeGrafter"/>
</dbReference>
<dbReference type="GO" id="GO:0045727">
    <property type="term" value="P:positive regulation of translation"/>
    <property type="evidence" value="ECO:0007669"/>
    <property type="project" value="TreeGrafter"/>
</dbReference>
<feature type="compositionally biased region" description="Polar residues" evidence="5">
    <location>
        <begin position="465"/>
        <end position="476"/>
    </location>
</feature>
<dbReference type="PROSITE" id="PS50084">
    <property type="entry name" value="KH_TYPE_1"/>
    <property type="match status" value="2"/>
</dbReference>
<dbReference type="OrthoDB" id="424249at2759"/>
<evidence type="ECO:0000256" key="1">
    <source>
        <dbReference type="ARBA" id="ARBA00004210"/>
    </source>
</evidence>
<dbReference type="InterPro" id="IPR036612">
    <property type="entry name" value="KH_dom_type_1_sf"/>
</dbReference>
<dbReference type="InterPro" id="IPR040148">
    <property type="entry name" value="FMR1"/>
</dbReference>
<dbReference type="SMART" id="SM00322">
    <property type="entry name" value="KH"/>
    <property type="match status" value="2"/>
</dbReference>
<dbReference type="GO" id="GO:0005634">
    <property type="term" value="C:nucleus"/>
    <property type="evidence" value="ECO:0007669"/>
    <property type="project" value="TreeGrafter"/>
</dbReference>
<organism evidence="7 8">
    <name type="scientific">Dimorphilus gyrociliatus</name>
    <dbReference type="NCBI Taxonomy" id="2664684"/>
    <lineage>
        <taxon>Eukaryota</taxon>
        <taxon>Metazoa</taxon>
        <taxon>Spiralia</taxon>
        <taxon>Lophotrochozoa</taxon>
        <taxon>Annelida</taxon>
        <taxon>Polychaeta</taxon>
        <taxon>Polychaeta incertae sedis</taxon>
        <taxon>Dinophilidae</taxon>
        <taxon>Dimorphilus</taxon>
    </lineage>
</organism>
<dbReference type="SUPFAM" id="SSF54791">
    <property type="entry name" value="Eukaryotic type KH-domain (KH-domain type I)"/>
    <property type="match status" value="2"/>
</dbReference>
<dbReference type="GO" id="GO:0045182">
    <property type="term" value="F:translation regulator activity"/>
    <property type="evidence" value="ECO:0007669"/>
    <property type="project" value="TreeGrafter"/>
</dbReference>
<dbReference type="GO" id="GO:0043488">
    <property type="term" value="P:regulation of mRNA stability"/>
    <property type="evidence" value="ECO:0007669"/>
    <property type="project" value="TreeGrafter"/>
</dbReference>
<dbReference type="GO" id="GO:0051028">
    <property type="term" value="P:mRNA transport"/>
    <property type="evidence" value="ECO:0007669"/>
    <property type="project" value="TreeGrafter"/>
</dbReference>
<dbReference type="GO" id="GO:0099577">
    <property type="term" value="P:regulation of translation at presynapse, modulating synaptic transmission"/>
    <property type="evidence" value="ECO:0007669"/>
    <property type="project" value="TreeGrafter"/>
</dbReference>
<dbReference type="GO" id="GO:0003730">
    <property type="term" value="F:mRNA 3'-UTR binding"/>
    <property type="evidence" value="ECO:0007669"/>
    <property type="project" value="TreeGrafter"/>
</dbReference>
<accession>A0A7I8VA61</accession>
<dbReference type="InterPro" id="IPR040472">
    <property type="entry name" value="FMRP_KH0"/>
</dbReference>